<dbReference type="InterPro" id="IPR031734">
    <property type="entry name" value="MBF2"/>
</dbReference>
<sequence length="141" mass="15830">MKVLAVVLLVAVAAAVNSYEAQEANVFYEELDMEESDPSVARRLHYQWGSVGPDDRLISATYHEAYGMEYQINDQEVTYRGNEKTNITSIIVREYLSNYTTVTILDGGLYRNHVTLGLKGLRSLQIGCHISIYATVNCSNM</sequence>
<feature type="chain" id="PRO_5039938854" evidence="1">
    <location>
        <begin position="16"/>
        <end position="141"/>
    </location>
</feature>
<dbReference type="GeneID" id="111361938"/>
<keyword evidence="2" id="KW-1185">Reference proteome</keyword>
<evidence type="ECO:0000256" key="1">
    <source>
        <dbReference type="SAM" id="SignalP"/>
    </source>
</evidence>
<protein>
    <submittedName>
        <fullName evidence="3">Uncharacterized protein LOC111361938</fullName>
    </submittedName>
</protein>
<reference evidence="3" key="1">
    <citation type="submission" date="2025-08" db="UniProtKB">
        <authorList>
            <consortium name="RefSeq"/>
        </authorList>
    </citation>
    <scope>IDENTIFICATION</scope>
    <source>
        <strain evidence="3">Ishihara</strain>
        <tissue evidence="3">Whole body</tissue>
    </source>
</reference>
<organism evidence="2 3">
    <name type="scientific">Spodoptera litura</name>
    <name type="common">Asian cotton leafworm</name>
    <dbReference type="NCBI Taxonomy" id="69820"/>
    <lineage>
        <taxon>Eukaryota</taxon>
        <taxon>Metazoa</taxon>
        <taxon>Ecdysozoa</taxon>
        <taxon>Arthropoda</taxon>
        <taxon>Hexapoda</taxon>
        <taxon>Insecta</taxon>
        <taxon>Pterygota</taxon>
        <taxon>Neoptera</taxon>
        <taxon>Endopterygota</taxon>
        <taxon>Lepidoptera</taxon>
        <taxon>Glossata</taxon>
        <taxon>Ditrysia</taxon>
        <taxon>Noctuoidea</taxon>
        <taxon>Noctuidae</taxon>
        <taxon>Amphipyrinae</taxon>
        <taxon>Spodoptera</taxon>
    </lineage>
</organism>
<dbReference type="RefSeq" id="XP_022834165.1">
    <property type="nucleotide sequence ID" value="XM_022978397.1"/>
</dbReference>
<evidence type="ECO:0000313" key="2">
    <source>
        <dbReference type="Proteomes" id="UP000301870"/>
    </source>
</evidence>
<evidence type="ECO:0000313" key="3">
    <source>
        <dbReference type="RefSeq" id="XP_022834165.1"/>
    </source>
</evidence>
<dbReference type="Proteomes" id="UP000301870">
    <property type="component" value="Unplaced"/>
</dbReference>
<dbReference type="Pfam" id="PF15868">
    <property type="entry name" value="MBF2"/>
    <property type="match status" value="1"/>
</dbReference>
<dbReference type="OrthoDB" id="6818903at2759"/>
<gene>
    <name evidence="3" type="primary">LOC111361938</name>
</gene>
<accession>A0A9J7ES29</accession>
<dbReference type="KEGG" id="sliu:111361938"/>
<feature type="signal peptide" evidence="1">
    <location>
        <begin position="1"/>
        <end position="15"/>
    </location>
</feature>
<keyword evidence="1" id="KW-0732">Signal</keyword>
<proteinExistence type="predicted"/>
<dbReference type="AlphaFoldDB" id="A0A9J7ES29"/>
<name>A0A9J7ES29_SPOLT</name>